<reference evidence="1 2" key="1">
    <citation type="journal article" date="2013" name="Int. J. Syst. Evol. Microbiol.">
        <title>Ilumatobacter nonamiense sp. nov. and Ilumatobacter coccineum sp. nov., isolated from seashore sand.</title>
        <authorList>
            <person name="Matsumoto A."/>
            <person name="Kasai H."/>
            <person name="Matsuo Y."/>
            <person name="Shizuri Y."/>
            <person name="Ichikawa N."/>
            <person name="Fujita N."/>
            <person name="Omura S."/>
            <person name="Takahashi Y."/>
        </authorList>
    </citation>
    <scope>NUCLEOTIDE SEQUENCE [LARGE SCALE GENOMIC DNA]</scope>
    <source>
        <strain evidence="2">NBRC 103263 / KCTC 29153 / YM16-304</strain>
    </source>
</reference>
<protein>
    <recommendedName>
        <fullName evidence="3">DUF3263 domain-containing protein</fullName>
    </recommendedName>
</protein>
<dbReference type="KEGG" id="aym:YM304_04860"/>
<evidence type="ECO:0000313" key="1">
    <source>
        <dbReference type="EMBL" id="BAN00800.1"/>
    </source>
</evidence>
<dbReference type="InterPro" id="IPR021678">
    <property type="entry name" value="DUF3263"/>
</dbReference>
<dbReference type="EMBL" id="AP012057">
    <property type="protein sequence ID" value="BAN00800.1"/>
    <property type="molecule type" value="Genomic_DNA"/>
</dbReference>
<proteinExistence type="predicted"/>
<evidence type="ECO:0008006" key="3">
    <source>
        <dbReference type="Google" id="ProtNLM"/>
    </source>
</evidence>
<keyword evidence="2" id="KW-1185">Reference proteome</keyword>
<accession>A0A6C7E1K0</accession>
<dbReference type="Proteomes" id="UP000011863">
    <property type="component" value="Chromosome"/>
</dbReference>
<name>A0A6C7E1K0_ILUCY</name>
<sequence length="126" mass="14725">MRGGRRPIPRLRPRDFSAERFTPMLVIWRADRPTCQVMLSERHAAMLDFERSWWTNDDPRDHVIRARFQCSPDEYHAELTTVLEDPAALDHDPLVVRRLKRLRLRARKLRLDEAAVSSGTGEGQHA</sequence>
<evidence type="ECO:0000313" key="2">
    <source>
        <dbReference type="Proteomes" id="UP000011863"/>
    </source>
</evidence>
<dbReference type="Pfam" id="PF11662">
    <property type="entry name" value="DUF3263"/>
    <property type="match status" value="1"/>
</dbReference>
<dbReference type="AlphaFoldDB" id="A0A6C7E1K0"/>
<gene>
    <name evidence="1" type="ORF">YM304_04860</name>
</gene>
<organism evidence="1 2">
    <name type="scientific">Ilumatobacter coccineus (strain NBRC 103263 / KCTC 29153 / YM16-304)</name>
    <dbReference type="NCBI Taxonomy" id="1313172"/>
    <lineage>
        <taxon>Bacteria</taxon>
        <taxon>Bacillati</taxon>
        <taxon>Actinomycetota</taxon>
        <taxon>Acidimicrobiia</taxon>
        <taxon>Acidimicrobiales</taxon>
        <taxon>Ilumatobacteraceae</taxon>
        <taxon>Ilumatobacter</taxon>
    </lineage>
</organism>